<proteinExistence type="predicted"/>
<protein>
    <submittedName>
        <fullName evidence="1">Uncharacterized protein</fullName>
    </submittedName>
</protein>
<sequence>MHCLNVLKTCLCAVIKCCSSLPRGLIGGACVFCFGKLI</sequence>
<organism evidence="1">
    <name type="scientific">Anguilla anguilla</name>
    <name type="common">European freshwater eel</name>
    <name type="synonym">Muraena anguilla</name>
    <dbReference type="NCBI Taxonomy" id="7936"/>
    <lineage>
        <taxon>Eukaryota</taxon>
        <taxon>Metazoa</taxon>
        <taxon>Chordata</taxon>
        <taxon>Craniata</taxon>
        <taxon>Vertebrata</taxon>
        <taxon>Euteleostomi</taxon>
        <taxon>Actinopterygii</taxon>
        <taxon>Neopterygii</taxon>
        <taxon>Teleostei</taxon>
        <taxon>Anguilliformes</taxon>
        <taxon>Anguillidae</taxon>
        <taxon>Anguilla</taxon>
    </lineage>
</organism>
<evidence type="ECO:0000313" key="1">
    <source>
        <dbReference type="EMBL" id="JAI08420.1"/>
    </source>
</evidence>
<dbReference type="EMBL" id="GBXM01000158">
    <property type="protein sequence ID" value="JAI08420.1"/>
    <property type="molecule type" value="Transcribed_RNA"/>
</dbReference>
<name>A0A0E9Y0L2_ANGAN</name>
<reference evidence="1" key="1">
    <citation type="submission" date="2014-11" db="EMBL/GenBank/DDBJ databases">
        <authorList>
            <person name="Amaro Gonzalez C."/>
        </authorList>
    </citation>
    <scope>NUCLEOTIDE SEQUENCE</scope>
</reference>
<dbReference type="AlphaFoldDB" id="A0A0E9Y0L2"/>
<reference evidence="1" key="2">
    <citation type="journal article" date="2015" name="Fish Shellfish Immunol.">
        <title>Early steps in the European eel (Anguilla anguilla)-Vibrio vulnificus interaction in the gills: Role of the RtxA13 toxin.</title>
        <authorList>
            <person name="Callol A."/>
            <person name="Pajuelo D."/>
            <person name="Ebbesson L."/>
            <person name="Teles M."/>
            <person name="MacKenzie S."/>
            <person name="Amaro C."/>
        </authorList>
    </citation>
    <scope>NUCLEOTIDE SEQUENCE</scope>
</reference>
<accession>A0A0E9Y0L2</accession>